<accession>A0ABX0ILB7</accession>
<keyword evidence="2" id="KW-1185">Reference proteome</keyword>
<organism evidence="1 2">
    <name type="scientific">Xiamenia xianingshaonis</name>
    <dbReference type="NCBI Taxonomy" id="2682776"/>
    <lineage>
        <taxon>Bacteria</taxon>
        <taxon>Bacillati</taxon>
        <taxon>Actinomycetota</taxon>
        <taxon>Coriobacteriia</taxon>
        <taxon>Eggerthellales</taxon>
        <taxon>Eggerthellaceae</taxon>
        <taxon>Xiamenia</taxon>
    </lineage>
</organism>
<proteinExistence type="predicted"/>
<sequence length="62" mass="7493">MDRLQSFEAMLDEIKTDYAFKQAEIEKLKSQGKERSATFKQYLSDKLLYQRMLSIYERHDLL</sequence>
<dbReference type="RefSeq" id="WP_165059396.1">
    <property type="nucleotide sequence ID" value="NZ_WPCR01000011.1"/>
</dbReference>
<name>A0ABX0ILB7_9ACTN</name>
<dbReference type="Proteomes" id="UP000636394">
    <property type="component" value="Unassembled WGS sequence"/>
</dbReference>
<reference evidence="1 2" key="1">
    <citation type="submission" date="2019-11" db="EMBL/GenBank/DDBJ databases">
        <title>Eggerthellaceae novel genus isolated from the rectal contents of marmort.</title>
        <authorList>
            <person name="Zhang G."/>
        </authorList>
    </citation>
    <scope>NUCLEOTIDE SEQUENCE [LARGE SCALE GENOMIC DNA]</scope>
    <source>
        <strain evidence="2">zg-886</strain>
    </source>
</reference>
<dbReference type="EMBL" id="WPCR01000011">
    <property type="protein sequence ID" value="NHM14789.1"/>
    <property type="molecule type" value="Genomic_DNA"/>
</dbReference>
<gene>
    <name evidence="1" type="ORF">GMI68_08470</name>
</gene>
<comment type="caution">
    <text evidence="1">The sequence shown here is derived from an EMBL/GenBank/DDBJ whole genome shotgun (WGS) entry which is preliminary data.</text>
</comment>
<evidence type="ECO:0000313" key="2">
    <source>
        <dbReference type="Proteomes" id="UP000636394"/>
    </source>
</evidence>
<protein>
    <submittedName>
        <fullName evidence="1">Uncharacterized protein</fullName>
    </submittedName>
</protein>
<evidence type="ECO:0000313" key="1">
    <source>
        <dbReference type="EMBL" id="NHM14789.1"/>
    </source>
</evidence>